<evidence type="ECO:0000313" key="3">
    <source>
        <dbReference type="Proteomes" id="UP000253664"/>
    </source>
</evidence>
<comment type="caution">
    <text evidence="2">The sequence shown here is derived from an EMBL/GenBank/DDBJ whole genome shotgun (WGS) entry which is preliminary data.</text>
</comment>
<feature type="region of interest" description="Disordered" evidence="1">
    <location>
        <begin position="1"/>
        <end position="52"/>
    </location>
</feature>
<keyword evidence="3" id="KW-1185">Reference proteome</keyword>
<dbReference type="EMBL" id="LKCN02000007">
    <property type="protein sequence ID" value="RCI12474.1"/>
    <property type="molecule type" value="Genomic_DNA"/>
</dbReference>
<evidence type="ECO:0000313" key="2">
    <source>
        <dbReference type="EMBL" id="RCI12474.1"/>
    </source>
</evidence>
<dbReference type="OrthoDB" id="4920918at2759"/>
<dbReference type="STRING" id="1330021.A0A367LDH5"/>
<feature type="compositionally biased region" description="Polar residues" evidence="1">
    <location>
        <begin position="41"/>
        <end position="52"/>
    </location>
</feature>
<dbReference type="Proteomes" id="UP000253664">
    <property type="component" value="Unassembled WGS sequence"/>
</dbReference>
<protein>
    <submittedName>
        <fullName evidence="2">Uncharacterized protein</fullName>
    </submittedName>
</protein>
<reference evidence="2 3" key="1">
    <citation type="journal article" date="2015" name="BMC Genomics">
        <title>Insights from the genome of Ophiocordyceps polyrhachis-furcata to pathogenicity and host specificity in insect fungi.</title>
        <authorList>
            <person name="Wichadakul D."/>
            <person name="Kobmoo N."/>
            <person name="Ingsriswang S."/>
            <person name="Tangphatsornruang S."/>
            <person name="Chantasingh D."/>
            <person name="Luangsa-ard J.J."/>
            <person name="Eurwilaichitr L."/>
        </authorList>
    </citation>
    <scope>NUCLEOTIDE SEQUENCE [LARGE SCALE GENOMIC DNA]</scope>
    <source>
        <strain evidence="2 3">BCC 54312</strain>
    </source>
</reference>
<feature type="compositionally biased region" description="Polar residues" evidence="1">
    <location>
        <begin position="1"/>
        <end position="16"/>
    </location>
</feature>
<dbReference type="AlphaFoldDB" id="A0A367LDH5"/>
<name>A0A367LDH5_9HYPO</name>
<feature type="compositionally biased region" description="Basic and acidic residues" evidence="1">
    <location>
        <begin position="18"/>
        <end position="33"/>
    </location>
</feature>
<organism evidence="2 3">
    <name type="scientific">Ophiocordyceps polyrhachis-furcata BCC 54312</name>
    <dbReference type="NCBI Taxonomy" id="1330021"/>
    <lineage>
        <taxon>Eukaryota</taxon>
        <taxon>Fungi</taxon>
        <taxon>Dikarya</taxon>
        <taxon>Ascomycota</taxon>
        <taxon>Pezizomycotina</taxon>
        <taxon>Sordariomycetes</taxon>
        <taxon>Hypocreomycetidae</taxon>
        <taxon>Hypocreales</taxon>
        <taxon>Ophiocordycipitaceae</taxon>
        <taxon>Ophiocordyceps</taxon>
    </lineage>
</organism>
<proteinExistence type="predicted"/>
<evidence type="ECO:0000256" key="1">
    <source>
        <dbReference type="SAM" id="MobiDB-lite"/>
    </source>
</evidence>
<gene>
    <name evidence="2" type="ORF">L249_1169</name>
</gene>
<sequence>MWLTGSTMHCHQTPSRRFQCDEDQRFPQRETSPESRPYLTENRSSPTYPLSSYTKQNKTVLNSKEATMKNVSAQLLLLLLPSLASFTAGSPPSSTKIEARDNCFHPSSCSASWAGKCEDYCGSRGFSHMTGDGCGWFQKKCCCIRK</sequence>
<accession>A0A367LDH5</accession>